<feature type="signal peptide" evidence="2">
    <location>
        <begin position="1"/>
        <end position="19"/>
    </location>
</feature>
<evidence type="ECO:0000313" key="3">
    <source>
        <dbReference type="EMBL" id="NOU88509.1"/>
    </source>
</evidence>
<dbReference type="InterPro" id="IPR011042">
    <property type="entry name" value="6-blade_b-propeller_TolB-like"/>
</dbReference>
<comment type="similarity">
    <text evidence="1">Belongs to the TolB family.</text>
</comment>
<organism evidence="3 4">
    <name type="scientific">Paenibacillus germinis</name>
    <dbReference type="NCBI Taxonomy" id="2654979"/>
    <lineage>
        <taxon>Bacteria</taxon>
        <taxon>Bacillati</taxon>
        <taxon>Bacillota</taxon>
        <taxon>Bacilli</taxon>
        <taxon>Bacillales</taxon>
        <taxon>Paenibacillaceae</taxon>
        <taxon>Paenibacillus</taxon>
    </lineage>
</organism>
<dbReference type="Proteomes" id="UP000658690">
    <property type="component" value="Unassembled WGS sequence"/>
</dbReference>
<sequence length="369" mass="40960">MKKRWIVCPVLAIALSACSTGGEKRTIVEESGQALSVMNASSLNPQIIMSVNKMDRLEGIKGVKWISNREIVYIKSIKNRESEGVRDLLSGETKDEKSWNSQETRLLSPNQKHIYVVNRTQTGENIEARHTIENIESSHVKPVSFEAVSGEGLWLDNEHVLYKGGIGDGGVVMVDLNGAVTPMPELSRIMNKDNSKYTENTVKADNRLYFQESDYPNGIHNLNYIALRDLHKPQVTTVSKDVLRFRPSPDGQKIALIKKSSSESSEYEMTLIDSEGKQLGNVVAKATHIEQMSWSPDGSKLAYGTTMAGGENQVYVLDLKSGSTSSIFECERFDGDILWSPDGKQLMVPSNLSKSGVDYLPVTNILQFN</sequence>
<keyword evidence="4" id="KW-1185">Reference proteome</keyword>
<dbReference type="PROSITE" id="PS51257">
    <property type="entry name" value="PROKAR_LIPOPROTEIN"/>
    <property type="match status" value="1"/>
</dbReference>
<dbReference type="EMBL" id="WHOC01000121">
    <property type="protein sequence ID" value="NOU88509.1"/>
    <property type="molecule type" value="Genomic_DNA"/>
</dbReference>
<keyword evidence="2" id="KW-0732">Signal</keyword>
<evidence type="ECO:0000313" key="4">
    <source>
        <dbReference type="Proteomes" id="UP000658690"/>
    </source>
</evidence>
<protein>
    <recommendedName>
        <fullName evidence="5">TolB protein</fullName>
    </recommendedName>
</protein>
<dbReference type="Pfam" id="PF07676">
    <property type="entry name" value="PD40"/>
    <property type="match status" value="1"/>
</dbReference>
<evidence type="ECO:0008006" key="5">
    <source>
        <dbReference type="Google" id="ProtNLM"/>
    </source>
</evidence>
<dbReference type="PANTHER" id="PTHR36842">
    <property type="entry name" value="PROTEIN TOLB HOMOLOG"/>
    <property type="match status" value="1"/>
</dbReference>
<dbReference type="InterPro" id="IPR011659">
    <property type="entry name" value="WD40"/>
</dbReference>
<name>A0ABX1Z869_9BACL</name>
<dbReference type="SUPFAM" id="SSF82171">
    <property type="entry name" value="DPP6 N-terminal domain-like"/>
    <property type="match status" value="1"/>
</dbReference>
<reference evidence="3 4" key="1">
    <citation type="submission" date="2019-10" db="EMBL/GenBank/DDBJ databases">
        <title>Description of Paenibacillus choica sp. nov.</title>
        <authorList>
            <person name="Carlier A."/>
            <person name="Qi S."/>
        </authorList>
    </citation>
    <scope>NUCLEOTIDE SEQUENCE [LARGE SCALE GENOMIC DNA]</scope>
    <source>
        <strain evidence="3 4">LMG 31460</strain>
    </source>
</reference>
<evidence type="ECO:0000256" key="1">
    <source>
        <dbReference type="ARBA" id="ARBA00009820"/>
    </source>
</evidence>
<gene>
    <name evidence="3" type="ORF">GC102_22535</name>
</gene>
<proteinExistence type="inferred from homology"/>
<feature type="chain" id="PRO_5046128977" description="TolB protein" evidence="2">
    <location>
        <begin position="20"/>
        <end position="369"/>
    </location>
</feature>
<dbReference type="Gene3D" id="2.120.10.30">
    <property type="entry name" value="TolB, C-terminal domain"/>
    <property type="match status" value="1"/>
</dbReference>
<comment type="caution">
    <text evidence="3">The sequence shown here is derived from an EMBL/GenBank/DDBJ whole genome shotgun (WGS) entry which is preliminary data.</text>
</comment>
<evidence type="ECO:0000256" key="2">
    <source>
        <dbReference type="SAM" id="SignalP"/>
    </source>
</evidence>
<dbReference type="RefSeq" id="WP_171691521.1">
    <property type="nucleotide sequence ID" value="NZ_WHOC01000121.1"/>
</dbReference>
<dbReference type="PANTHER" id="PTHR36842:SF1">
    <property type="entry name" value="PROTEIN TOLB"/>
    <property type="match status" value="1"/>
</dbReference>
<accession>A0ABX1Z869</accession>